<feature type="compositionally biased region" description="Basic and acidic residues" evidence="4">
    <location>
        <begin position="205"/>
        <end position="214"/>
    </location>
</feature>
<evidence type="ECO:0000256" key="2">
    <source>
        <dbReference type="ARBA" id="ARBA00022771"/>
    </source>
</evidence>
<keyword evidence="3" id="KW-0862">Zinc</keyword>
<accession>A0A922I740</accession>
<evidence type="ECO:0000313" key="7">
    <source>
        <dbReference type="EMBL" id="KAH9526627.1"/>
    </source>
</evidence>
<reference evidence="6" key="2">
    <citation type="submission" date="2020-06" db="EMBL/GenBank/DDBJ databases">
        <authorList>
            <person name="Ji K."/>
            <person name="Li J."/>
        </authorList>
    </citation>
    <scope>NUCLEOTIDE SEQUENCE</scope>
    <source>
        <strain evidence="6">JKM2019</strain>
        <tissue evidence="6">Whole body</tissue>
    </source>
</reference>
<dbReference type="OrthoDB" id="6159439at2759"/>
<evidence type="ECO:0000313" key="6">
    <source>
        <dbReference type="EMBL" id="KAH7640986.1"/>
    </source>
</evidence>
<feature type="domain" description="FLYWCH-type" evidence="5">
    <location>
        <begin position="22"/>
        <end position="78"/>
    </location>
</feature>
<gene>
    <name evidence="7" type="ORF">DERF_000697</name>
    <name evidence="6" type="ORF">HUG17_8455</name>
</gene>
<keyword evidence="8" id="KW-1185">Reference proteome</keyword>
<dbReference type="AlphaFoldDB" id="A0A922I740"/>
<dbReference type="EMBL" id="SDOV01000005">
    <property type="protein sequence ID" value="KAH7640986.1"/>
    <property type="molecule type" value="Genomic_DNA"/>
</dbReference>
<sequence length="392" mass="45135">MDNVDNDDNSNSKTIDDDVYIVESQRGGVHLIAHGYHYRYDRKLSDGITDSFRCSEKNCRGRLFKNGDDIKIKHEHDHAPDMVEMQVRRTMIAIKECARTTNESAETIIATHRATLPPEVNEQMPKDSQIIRTIGRLRSMMDDKFDEQQPIGNHQYMAQIVAIPDSVNFICADNNQQFTPHHLDEITIEQQEQQQQFVSENTENNSKEKKISERKQKKLQIWKQIEMNRKANINNNRRSRRFYASLQRSVGKNQNSLHPSNNIDRHDHREDASSSSSTMIESEMNKESKISFSGIVTNKNNDTSSMNRLSSSSSLANVHSKQPIPAPQINTSIIGTGNVTDKEAWALVSRLMIYFNQDGYEDSPIESLDECLHYIQKRMRAKRLQQQQQPAT</sequence>
<dbReference type="Gene3D" id="2.20.25.240">
    <property type="match status" value="1"/>
</dbReference>
<feature type="compositionally biased region" description="Polar residues" evidence="4">
    <location>
        <begin position="248"/>
        <end position="262"/>
    </location>
</feature>
<feature type="region of interest" description="Disordered" evidence="4">
    <location>
        <begin position="194"/>
        <end position="216"/>
    </location>
</feature>
<feature type="compositionally biased region" description="Basic and acidic residues" evidence="4">
    <location>
        <begin position="263"/>
        <end position="272"/>
    </location>
</feature>
<dbReference type="Proteomes" id="UP000828236">
    <property type="component" value="Unassembled WGS sequence"/>
</dbReference>
<proteinExistence type="predicted"/>
<dbReference type="Proteomes" id="UP000790347">
    <property type="component" value="Unassembled WGS sequence"/>
</dbReference>
<keyword evidence="1" id="KW-0479">Metal-binding</keyword>
<dbReference type="Pfam" id="PF04500">
    <property type="entry name" value="FLYWCH"/>
    <property type="match status" value="1"/>
</dbReference>
<comment type="caution">
    <text evidence="7">The sequence shown here is derived from an EMBL/GenBank/DDBJ whole genome shotgun (WGS) entry which is preliminary data.</text>
</comment>
<evidence type="ECO:0000256" key="1">
    <source>
        <dbReference type="ARBA" id="ARBA00022723"/>
    </source>
</evidence>
<dbReference type="InterPro" id="IPR007588">
    <property type="entry name" value="Znf_FLYWCH"/>
</dbReference>
<evidence type="ECO:0000313" key="8">
    <source>
        <dbReference type="Proteomes" id="UP000790347"/>
    </source>
</evidence>
<feature type="region of interest" description="Disordered" evidence="4">
    <location>
        <begin position="248"/>
        <end position="286"/>
    </location>
</feature>
<reference evidence="6" key="3">
    <citation type="journal article" date="2021" name="World Allergy Organ. J.">
        <title>Chromosome-level assembly of Dermatophagoides farinae genome and transcriptome reveals two novel allergens Der f 37 and Der f 39.</title>
        <authorList>
            <person name="Chen J."/>
            <person name="Cai Z."/>
            <person name="Fan D."/>
            <person name="Hu J."/>
            <person name="Hou Y."/>
            <person name="He Y."/>
            <person name="Zhang Z."/>
            <person name="Zhao Z."/>
            <person name="Gao P."/>
            <person name="Hu W."/>
            <person name="Sun J."/>
            <person name="Li J."/>
            <person name="Ji K."/>
        </authorList>
    </citation>
    <scope>NUCLEOTIDE SEQUENCE</scope>
    <source>
        <strain evidence="6">JKM2019</strain>
    </source>
</reference>
<dbReference type="GO" id="GO:0008270">
    <property type="term" value="F:zinc ion binding"/>
    <property type="evidence" value="ECO:0007669"/>
    <property type="project" value="UniProtKB-KW"/>
</dbReference>
<protein>
    <recommendedName>
        <fullName evidence="5">FLYWCH-type domain-containing protein</fullName>
    </recommendedName>
</protein>
<dbReference type="EMBL" id="ASGP02000001">
    <property type="protein sequence ID" value="KAH9526627.1"/>
    <property type="molecule type" value="Genomic_DNA"/>
</dbReference>
<reference evidence="7" key="4">
    <citation type="journal article" date="2022" name="Res Sq">
        <title>Comparative Genomics Reveals Insights into the Divergent Evolution of Astigmatic Mites and Household Pest Adaptations.</title>
        <authorList>
            <person name="Xiong Q."/>
            <person name="Wan A.T.-Y."/>
            <person name="Liu X.-Y."/>
            <person name="Fung C.S.-H."/>
            <person name="Xiao X."/>
            <person name="Malainual N."/>
            <person name="Hou J."/>
            <person name="Wang L."/>
            <person name="Wang M."/>
            <person name="Yang K."/>
            <person name="Cui Y."/>
            <person name="Leung E."/>
            <person name="Nong W."/>
            <person name="Shin S.-K."/>
            <person name="Au S."/>
            <person name="Jeong K.Y."/>
            <person name="Chew F.T."/>
            <person name="Hui J."/>
            <person name="Leung T.F."/>
            <person name="Tungtrongchitr A."/>
            <person name="Zhong N."/>
            <person name="Liu Z."/>
            <person name="Tsui S."/>
        </authorList>
    </citation>
    <scope>NUCLEOTIDE SEQUENCE</scope>
    <source>
        <strain evidence="7">Derf</strain>
        <tissue evidence="7">Whole organism</tissue>
    </source>
</reference>
<evidence type="ECO:0000259" key="5">
    <source>
        <dbReference type="Pfam" id="PF04500"/>
    </source>
</evidence>
<evidence type="ECO:0000256" key="3">
    <source>
        <dbReference type="ARBA" id="ARBA00022833"/>
    </source>
</evidence>
<name>A0A922I740_DERFA</name>
<keyword evidence="2" id="KW-0863">Zinc-finger</keyword>
<organism evidence="7 8">
    <name type="scientific">Dermatophagoides farinae</name>
    <name type="common">American house dust mite</name>
    <dbReference type="NCBI Taxonomy" id="6954"/>
    <lineage>
        <taxon>Eukaryota</taxon>
        <taxon>Metazoa</taxon>
        <taxon>Ecdysozoa</taxon>
        <taxon>Arthropoda</taxon>
        <taxon>Chelicerata</taxon>
        <taxon>Arachnida</taxon>
        <taxon>Acari</taxon>
        <taxon>Acariformes</taxon>
        <taxon>Sarcoptiformes</taxon>
        <taxon>Astigmata</taxon>
        <taxon>Psoroptidia</taxon>
        <taxon>Analgoidea</taxon>
        <taxon>Pyroglyphidae</taxon>
        <taxon>Dermatophagoidinae</taxon>
        <taxon>Dermatophagoides</taxon>
    </lineage>
</organism>
<reference evidence="7" key="1">
    <citation type="submission" date="2013-05" db="EMBL/GenBank/DDBJ databases">
        <authorList>
            <person name="Yim A.K.Y."/>
            <person name="Chan T.F."/>
            <person name="Ji K.M."/>
            <person name="Liu X.Y."/>
            <person name="Zhou J.W."/>
            <person name="Li R.Q."/>
            <person name="Yang K.Y."/>
            <person name="Li J."/>
            <person name="Li M."/>
            <person name="Law P.T.W."/>
            <person name="Wu Y.L."/>
            <person name="Cai Z.L."/>
            <person name="Qin H."/>
            <person name="Bao Y."/>
            <person name="Leung R.K.K."/>
            <person name="Ng P.K.S."/>
            <person name="Zou J."/>
            <person name="Zhong X.J."/>
            <person name="Ran P.X."/>
            <person name="Zhong N.S."/>
            <person name="Liu Z.G."/>
            <person name="Tsui S.K.W."/>
        </authorList>
    </citation>
    <scope>NUCLEOTIDE SEQUENCE</scope>
    <source>
        <strain evidence="7">Derf</strain>
        <tissue evidence="7">Whole organism</tissue>
    </source>
</reference>
<evidence type="ECO:0000256" key="4">
    <source>
        <dbReference type="SAM" id="MobiDB-lite"/>
    </source>
</evidence>